<evidence type="ECO:0000313" key="2">
    <source>
        <dbReference type="EMBL" id="KAF1816070.1"/>
    </source>
</evidence>
<protein>
    <submittedName>
        <fullName evidence="2 4">Uncharacterized protein</fullName>
    </submittedName>
</protein>
<reference evidence="4" key="3">
    <citation type="submission" date="2025-04" db="UniProtKB">
        <authorList>
            <consortium name="RefSeq"/>
        </authorList>
    </citation>
    <scope>IDENTIFICATION</scope>
    <source>
        <strain evidence="4">CBS 781.70</strain>
    </source>
</reference>
<gene>
    <name evidence="2 4" type="ORF">P152DRAFT_109990</name>
</gene>
<reference evidence="4" key="2">
    <citation type="submission" date="2020-04" db="EMBL/GenBank/DDBJ databases">
        <authorList>
            <consortium name="NCBI Genome Project"/>
        </authorList>
    </citation>
    <scope>NUCLEOTIDE SEQUENCE</scope>
    <source>
        <strain evidence="4">CBS 781.70</strain>
    </source>
</reference>
<dbReference type="Proteomes" id="UP000504638">
    <property type="component" value="Unplaced"/>
</dbReference>
<proteinExistence type="predicted"/>
<evidence type="ECO:0000313" key="4">
    <source>
        <dbReference type="RefSeq" id="XP_033537701.1"/>
    </source>
</evidence>
<organism evidence="2">
    <name type="scientific">Eremomyces bilateralis CBS 781.70</name>
    <dbReference type="NCBI Taxonomy" id="1392243"/>
    <lineage>
        <taxon>Eukaryota</taxon>
        <taxon>Fungi</taxon>
        <taxon>Dikarya</taxon>
        <taxon>Ascomycota</taxon>
        <taxon>Pezizomycotina</taxon>
        <taxon>Dothideomycetes</taxon>
        <taxon>Dothideomycetes incertae sedis</taxon>
        <taxon>Eremomycetales</taxon>
        <taxon>Eremomycetaceae</taxon>
        <taxon>Eremomyces</taxon>
    </lineage>
</organism>
<dbReference type="AlphaFoldDB" id="A0A6G1GDT6"/>
<feature type="region of interest" description="Disordered" evidence="1">
    <location>
        <begin position="115"/>
        <end position="173"/>
    </location>
</feature>
<dbReference type="EMBL" id="ML975150">
    <property type="protein sequence ID" value="KAF1816070.1"/>
    <property type="molecule type" value="Genomic_DNA"/>
</dbReference>
<keyword evidence="3" id="KW-1185">Reference proteome</keyword>
<evidence type="ECO:0000256" key="1">
    <source>
        <dbReference type="SAM" id="MobiDB-lite"/>
    </source>
</evidence>
<reference evidence="2 4" key="1">
    <citation type="submission" date="2020-01" db="EMBL/GenBank/DDBJ databases">
        <authorList>
            <consortium name="DOE Joint Genome Institute"/>
            <person name="Haridas S."/>
            <person name="Albert R."/>
            <person name="Binder M."/>
            <person name="Bloem J."/>
            <person name="Labutti K."/>
            <person name="Salamov A."/>
            <person name="Andreopoulos B."/>
            <person name="Baker S.E."/>
            <person name="Barry K."/>
            <person name="Bills G."/>
            <person name="Bluhm B.H."/>
            <person name="Cannon C."/>
            <person name="Castanera R."/>
            <person name="Culley D.E."/>
            <person name="Daum C."/>
            <person name="Ezra D."/>
            <person name="Gonzalez J.B."/>
            <person name="Henrissat B."/>
            <person name="Kuo A."/>
            <person name="Liang C."/>
            <person name="Lipzen A."/>
            <person name="Lutzoni F."/>
            <person name="Magnuson J."/>
            <person name="Mondo S."/>
            <person name="Nolan M."/>
            <person name="Ohm R."/>
            <person name="Pangilinan J."/>
            <person name="Park H.-J."/>
            <person name="Ramirez L."/>
            <person name="Alfaro M."/>
            <person name="Sun H."/>
            <person name="Tritt A."/>
            <person name="Yoshinaga Y."/>
            <person name="Zwiers L.-H."/>
            <person name="Turgeon B.G."/>
            <person name="Goodwin S.B."/>
            <person name="Spatafora J.W."/>
            <person name="Crous P.W."/>
            <person name="Grigoriev I.V."/>
        </authorList>
    </citation>
    <scope>NUCLEOTIDE SEQUENCE</scope>
    <source>
        <strain evidence="2 4">CBS 781.70</strain>
    </source>
</reference>
<feature type="compositionally biased region" description="Polar residues" evidence="1">
    <location>
        <begin position="154"/>
        <end position="167"/>
    </location>
</feature>
<feature type="compositionally biased region" description="Basic and acidic residues" evidence="1">
    <location>
        <begin position="119"/>
        <end position="143"/>
    </location>
</feature>
<name>A0A6G1GDT6_9PEZI</name>
<evidence type="ECO:0000313" key="3">
    <source>
        <dbReference type="Proteomes" id="UP000504638"/>
    </source>
</evidence>
<dbReference type="GeneID" id="54414190"/>
<dbReference type="RefSeq" id="XP_033537701.1">
    <property type="nucleotide sequence ID" value="XM_033673620.1"/>
</dbReference>
<sequence length="217" mass="24062">MGTQPEHWNRLNQEVLCLLVEDRRGQYDACKVRCIWKAVNKWVTIVGTFGRRGSIKAACRFRETKGPLFMPNFRLNQMVVWNLGGPSLGLRCSTGRGRSGNNRVRAGLDRNIRGGYRASGKEEQSKRLGRMDPPTKPRQDNDGTGRGSIAGLQFASSARESNQTGRISNMRMGGRCRPRKLGLGVKDDCAKCYVAEGGKENALGIIWAFGHLGMAYV</sequence>
<accession>A0A6G1GDT6</accession>